<accession>A0A8R1HU15</accession>
<dbReference type="EnsemblMetazoa" id="CJA11747a.1">
    <property type="protein sequence ID" value="CJA11747a.1"/>
    <property type="gene ID" value="WBGene00130951"/>
</dbReference>
<reference evidence="6" key="1">
    <citation type="submission" date="2010-08" db="EMBL/GenBank/DDBJ databases">
        <authorList>
            <consortium name="Caenorhabditis japonica Sequencing Consortium"/>
            <person name="Wilson R.K."/>
        </authorList>
    </citation>
    <scope>NUCLEOTIDE SEQUENCE [LARGE SCALE GENOMIC DNA]</scope>
    <source>
        <strain evidence="6">DF5081</strain>
    </source>
</reference>
<reference evidence="5" key="2">
    <citation type="submission" date="2022-06" db="UniProtKB">
        <authorList>
            <consortium name="EnsemblMetazoa"/>
        </authorList>
    </citation>
    <scope>IDENTIFICATION</scope>
    <source>
        <strain evidence="5">DF5081</strain>
    </source>
</reference>
<evidence type="ECO:0000256" key="2">
    <source>
        <dbReference type="ARBA" id="ARBA00022574"/>
    </source>
</evidence>
<dbReference type="PANTHER" id="PTHR13923:SF11">
    <property type="entry name" value="SECRETORY 31, ISOFORM D"/>
    <property type="match status" value="1"/>
</dbReference>
<proteinExistence type="predicted"/>
<keyword evidence="1" id="KW-0813">Transport</keyword>
<keyword evidence="6" id="KW-1185">Reference proteome</keyword>
<dbReference type="AlphaFoldDB" id="A0A8R1HU15"/>
<organism evidence="5 6">
    <name type="scientific">Caenorhabditis japonica</name>
    <dbReference type="NCBI Taxonomy" id="281687"/>
    <lineage>
        <taxon>Eukaryota</taxon>
        <taxon>Metazoa</taxon>
        <taxon>Ecdysozoa</taxon>
        <taxon>Nematoda</taxon>
        <taxon>Chromadorea</taxon>
        <taxon>Rhabditida</taxon>
        <taxon>Rhabditina</taxon>
        <taxon>Rhabditomorpha</taxon>
        <taxon>Rhabditoidea</taxon>
        <taxon>Rhabditidae</taxon>
        <taxon>Peloderinae</taxon>
        <taxon>Caenorhabditis</taxon>
    </lineage>
</organism>
<evidence type="ECO:0000256" key="3">
    <source>
        <dbReference type="ARBA" id="ARBA00022737"/>
    </source>
</evidence>
<evidence type="ECO:0000313" key="5">
    <source>
        <dbReference type="EnsemblMetazoa" id="CJA11747a.1"/>
    </source>
</evidence>
<dbReference type="GO" id="GO:0070971">
    <property type="term" value="C:endoplasmic reticulum exit site"/>
    <property type="evidence" value="ECO:0007669"/>
    <property type="project" value="TreeGrafter"/>
</dbReference>
<feature type="compositionally biased region" description="Polar residues" evidence="4">
    <location>
        <begin position="90"/>
        <end position="99"/>
    </location>
</feature>
<dbReference type="GO" id="GO:0007029">
    <property type="term" value="P:endoplasmic reticulum organization"/>
    <property type="evidence" value="ECO:0007669"/>
    <property type="project" value="TreeGrafter"/>
</dbReference>
<feature type="compositionally biased region" description="Low complexity" evidence="4">
    <location>
        <begin position="307"/>
        <end position="326"/>
    </location>
</feature>
<dbReference type="GO" id="GO:0030127">
    <property type="term" value="C:COPII vesicle coat"/>
    <property type="evidence" value="ECO:0007669"/>
    <property type="project" value="TreeGrafter"/>
</dbReference>
<feature type="compositionally biased region" description="Low complexity" evidence="4">
    <location>
        <begin position="100"/>
        <end position="121"/>
    </location>
</feature>
<dbReference type="InterPro" id="IPR040251">
    <property type="entry name" value="SEC31-like"/>
</dbReference>
<feature type="compositionally biased region" description="Low complexity" evidence="4">
    <location>
        <begin position="76"/>
        <end position="86"/>
    </location>
</feature>
<evidence type="ECO:0000256" key="4">
    <source>
        <dbReference type="SAM" id="MobiDB-lite"/>
    </source>
</evidence>
<dbReference type="GO" id="GO:0090110">
    <property type="term" value="P:COPII-coated vesicle cargo loading"/>
    <property type="evidence" value="ECO:0007669"/>
    <property type="project" value="TreeGrafter"/>
</dbReference>
<keyword evidence="3" id="KW-0677">Repeat</keyword>
<protein>
    <submittedName>
        <fullName evidence="5">Uncharacterized protein</fullName>
    </submittedName>
</protein>
<dbReference type="PANTHER" id="PTHR13923">
    <property type="entry name" value="SEC31-RELATED PROTEIN"/>
    <property type="match status" value="1"/>
</dbReference>
<feature type="region of interest" description="Disordered" evidence="4">
    <location>
        <begin position="300"/>
        <end position="339"/>
    </location>
</feature>
<dbReference type="Proteomes" id="UP000005237">
    <property type="component" value="Unassembled WGS sequence"/>
</dbReference>
<evidence type="ECO:0000256" key="1">
    <source>
        <dbReference type="ARBA" id="ARBA00022448"/>
    </source>
</evidence>
<sequence length="495" mass="54155">MTPMPPSSTLYQTQSRDHKPPPAMPSNMPQSKPAAPVTPGWNDPPPMALKQTAPAQPVKQNVMEISWKPMDMAPAPGGMMAPIRPMNGGNLMQSLSLQNAPSSTASSSYPSPASQATSASAPAPPPIQLSPEDEKIMEPINNLAAQIIETARVQAKIGKATELRARIQAELPPRLAANRLSAATKHHLTNMAYFLAMHQVRDAQAVVAQMARNASDFVEISPEEDISAQDISQYLHVKDDKRNLGWYLHEKAYAAPPTSSQSPEDVELERSVWLILLGLQEKAGRNKLLQYLGIIEGKEEESKKSTSHAATSASSANNTTTRSQSAVSNCSTDSEEAPELSLMEKCSTVQWDRLDTSGWDLLLNTMRQDHLQVIKILMTSRQHVAAMMYAAQHESERLPMILEDYNRVTADPNPLSALMLALSTSSNSSSSPDTESSVETEAAQKIDEILKTFPDEKWKELLGLIIAHEAEESHIKLAAKCLGTRWLERGTTISE</sequence>
<feature type="region of interest" description="Disordered" evidence="4">
    <location>
        <begin position="1"/>
        <end position="58"/>
    </location>
</feature>
<feature type="region of interest" description="Disordered" evidence="4">
    <location>
        <begin position="76"/>
        <end position="131"/>
    </location>
</feature>
<name>A0A8R1HU15_CAEJA</name>
<keyword evidence="2" id="KW-0853">WD repeat</keyword>
<dbReference type="GO" id="GO:0005198">
    <property type="term" value="F:structural molecule activity"/>
    <property type="evidence" value="ECO:0007669"/>
    <property type="project" value="TreeGrafter"/>
</dbReference>
<evidence type="ECO:0000313" key="6">
    <source>
        <dbReference type="Proteomes" id="UP000005237"/>
    </source>
</evidence>